<name>X1C4I7_9ZZZZ</name>
<feature type="non-terminal residue" evidence="1">
    <location>
        <position position="1"/>
    </location>
</feature>
<protein>
    <submittedName>
        <fullName evidence="1">Uncharacterized protein</fullName>
    </submittedName>
</protein>
<dbReference type="AlphaFoldDB" id="X1C4I7"/>
<evidence type="ECO:0000313" key="1">
    <source>
        <dbReference type="EMBL" id="GAG79291.1"/>
    </source>
</evidence>
<reference evidence="1" key="1">
    <citation type="journal article" date="2014" name="Front. Microbiol.">
        <title>High frequency of phylogenetically diverse reductive dehalogenase-homologous genes in deep subseafloor sedimentary metagenomes.</title>
        <authorList>
            <person name="Kawai M."/>
            <person name="Futagami T."/>
            <person name="Toyoda A."/>
            <person name="Takaki Y."/>
            <person name="Nishi S."/>
            <person name="Hori S."/>
            <person name="Arai W."/>
            <person name="Tsubouchi T."/>
            <person name="Morono Y."/>
            <person name="Uchiyama I."/>
            <person name="Ito T."/>
            <person name="Fujiyama A."/>
            <person name="Inagaki F."/>
            <person name="Takami H."/>
        </authorList>
    </citation>
    <scope>NUCLEOTIDE SEQUENCE</scope>
    <source>
        <strain evidence="1">Expedition CK06-06</strain>
    </source>
</reference>
<dbReference type="EMBL" id="BART01016247">
    <property type="protein sequence ID" value="GAG79291.1"/>
    <property type="molecule type" value="Genomic_DNA"/>
</dbReference>
<proteinExistence type="predicted"/>
<accession>X1C4I7</accession>
<organism evidence="1">
    <name type="scientific">marine sediment metagenome</name>
    <dbReference type="NCBI Taxonomy" id="412755"/>
    <lineage>
        <taxon>unclassified sequences</taxon>
        <taxon>metagenomes</taxon>
        <taxon>ecological metagenomes</taxon>
    </lineage>
</organism>
<gene>
    <name evidence="1" type="ORF">S01H4_31297</name>
</gene>
<comment type="caution">
    <text evidence="1">The sequence shown here is derived from an EMBL/GenBank/DDBJ whole genome shotgun (WGS) entry which is preliminary data.</text>
</comment>
<sequence>GPFCIQPGSDQELNNTKLFHVLSDKCVYIISGDGSIHV</sequence>